<dbReference type="InterPro" id="IPR038591">
    <property type="entry name" value="NolW-like_sf"/>
</dbReference>
<comment type="caution">
    <text evidence="2">The sequence shown here is derived from an EMBL/GenBank/DDBJ whole genome shotgun (WGS) entry which is preliminary data.</text>
</comment>
<proteinExistence type="predicted"/>
<evidence type="ECO:0000313" key="2">
    <source>
        <dbReference type="EMBL" id="EMR12807.1"/>
    </source>
</evidence>
<sequence length="264" mass="29523">MMRFLMICLLLLSPLAQADVRIDTIELKHRPASEVAGKIAAVLPDHASVEAHGNLLILRADQVTLLDMRELVQQLDTPLQNLRITLLRTHQQLGELAGGTDQARIEYDEQLNARIRSNRWSTQQARDTDERYQVRTLSGQPVSLMIGQDVPLEQETIYLHGSGVIGIGQTTEFIALDKGFQAVANVLGNGQVQIDIHPAFADLQTRSGVIDRSAMLTSVSGPLGEWIAIGHVAEQTQQNQNGHKRYRSQLEQQQWLYLRVELQP</sequence>
<accession>M7P011</accession>
<dbReference type="EMBL" id="APHR01000040">
    <property type="protein sequence ID" value="EMR12807.1"/>
    <property type="molecule type" value="Genomic_DNA"/>
</dbReference>
<reference evidence="2 3" key="1">
    <citation type="journal article" date="2013" name="Genome Announc.">
        <title>Draft Genome Sequence of Methylophaga lonarensis MPLT, a Haloalkaliphilic (Non-Methane-Utilizing) Methylotroph.</title>
        <authorList>
            <person name="Shetty S.A."/>
            <person name="Marathe N.P."/>
            <person name="Munot H."/>
            <person name="Antony C.P."/>
            <person name="Dhotre D.P."/>
            <person name="Murrell J.C."/>
            <person name="Shouche Y.S."/>
        </authorList>
    </citation>
    <scope>NUCLEOTIDE SEQUENCE [LARGE SCALE GENOMIC DNA]</scope>
    <source>
        <strain evidence="2 3">MPL</strain>
    </source>
</reference>
<name>M7P011_9GAMM</name>
<evidence type="ECO:0000256" key="1">
    <source>
        <dbReference type="SAM" id="SignalP"/>
    </source>
</evidence>
<dbReference type="STRING" id="1286106.MPL1_08062"/>
<evidence type="ECO:0000313" key="3">
    <source>
        <dbReference type="Proteomes" id="UP000012019"/>
    </source>
</evidence>
<protein>
    <submittedName>
        <fullName evidence="2">Secretion system protein</fullName>
    </submittedName>
</protein>
<keyword evidence="3" id="KW-1185">Reference proteome</keyword>
<keyword evidence="1" id="KW-0732">Signal</keyword>
<organism evidence="2 3">
    <name type="scientific">Methylophaga lonarensis MPL</name>
    <dbReference type="NCBI Taxonomy" id="1286106"/>
    <lineage>
        <taxon>Bacteria</taxon>
        <taxon>Pseudomonadati</taxon>
        <taxon>Pseudomonadota</taxon>
        <taxon>Gammaproteobacteria</taxon>
        <taxon>Thiotrichales</taxon>
        <taxon>Piscirickettsiaceae</taxon>
        <taxon>Methylophaga</taxon>
    </lineage>
</organism>
<dbReference type="Proteomes" id="UP000012019">
    <property type="component" value="Unassembled WGS sequence"/>
</dbReference>
<feature type="chain" id="PRO_5004082605" evidence="1">
    <location>
        <begin position="19"/>
        <end position="264"/>
    </location>
</feature>
<dbReference type="eggNOG" id="COG4796">
    <property type="taxonomic scope" value="Bacteria"/>
</dbReference>
<gene>
    <name evidence="2" type="ORF">MPL1_08062</name>
</gene>
<dbReference type="PATRIC" id="fig|1286106.3.peg.1616"/>
<dbReference type="Gene3D" id="3.30.1370.120">
    <property type="match status" value="1"/>
</dbReference>
<dbReference type="AlphaFoldDB" id="M7P011"/>
<dbReference type="OrthoDB" id="5608150at2"/>
<feature type="signal peptide" evidence="1">
    <location>
        <begin position="1"/>
        <end position="18"/>
    </location>
</feature>